<evidence type="ECO:0000259" key="6">
    <source>
        <dbReference type="Pfam" id="PF04542"/>
    </source>
</evidence>
<dbReference type="InterPro" id="IPR014284">
    <property type="entry name" value="RNA_pol_sigma-70_dom"/>
</dbReference>
<keyword evidence="5" id="KW-0804">Transcription</keyword>
<keyword evidence="9" id="KW-1185">Reference proteome</keyword>
<dbReference type="Gene3D" id="1.10.10.10">
    <property type="entry name" value="Winged helix-like DNA-binding domain superfamily/Winged helix DNA-binding domain"/>
    <property type="match status" value="1"/>
</dbReference>
<accession>A0ABS4KH92</accession>
<dbReference type="SUPFAM" id="SSF88946">
    <property type="entry name" value="Sigma2 domain of RNA polymerase sigma factors"/>
    <property type="match status" value="1"/>
</dbReference>
<comment type="caution">
    <text evidence="8">The sequence shown here is derived from an EMBL/GenBank/DDBJ whole genome shotgun (WGS) entry which is preliminary data.</text>
</comment>
<dbReference type="InterPro" id="IPR039425">
    <property type="entry name" value="RNA_pol_sigma-70-like"/>
</dbReference>
<evidence type="ECO:0000256" key="1">
    <source>
        <dbReference type="ARBA" id="ARBA00010641"/>
    </source>
</evidence>
<organism evidence="8 9">
    <name type="scientific">Acetoanaerobium pronyense</name>
    <dbReference type="NCBI Taxonomy" id="1482736"/>
    <lineage>
        <taxon>Bacteria</taxon>
        <taxon>Bacillati</taxon>
        <taxon>Bacillota</taxon>
        <taxon>Clostridia</taxon>
        <taxon>Peptostreptococcales</taxon>
        <taxon>Filifactoraceae</taxon>
        <taxon>Acetoanaerobium</taxon>
    </lineage>
</organism>
<keyword evidence="4" id="KW-0238">DNA-binding</keyword>
<dbReference type="InterPro" id="IPR013325">
    <property type="entry name" value="RNA_pol_sigma_r2"/>
</dbReference>
<dbReference type="EMBL" id="JAGGLI010000008">
    <property type="protein sequence ID" value="MBP2027149.1"/>
    <property type="molecule type" value="Genomic_DNA"/>
</dbReference>
<reference evidence="8 9" key="1">
    <citation type="submission" date="2021-03" db="EMBL/GenBank/DDBJ databases">
        <title>Genomic Encyclopedia of Type Strains, Phase IV (KMG-IV): sequencing the most valuable type-strain genomes for metagenomic binning, comparative biology and taxonomic classification.</title>
        <authorList>
            <person name="Goeker M."/>
        </authorList>
    </citation>
    <scope>NUCLEOTIDE SEQUENCE [LARGE SCALE GENOMIC DNA]</scope>
    <source>
        <strain evidence="8 9">DSM 27512</strain>
    </source>
</reference>
<dbReference type="Pfam" id="PF08281">
    <property type="entry name" value="Sigma70_r4_2"/>
    <property type="match status" value="1"/>
</dbReference>
<sequence length="187" mass="21461">MDDISIFEKLKENPKDGINDVIDKYSGLVYSIVYSKLSKLGTEEDIKECISDVFLGFYNQIDKIDLGKGTLKAYIAIIANNKAIDFYRRLEKNSIRTDKYEELSNYKDKSAAPETEIIKKEERKELIDAIHSLGEPDSEIFIRKYYMGQKTKEIANILSIRDNTVDKKISRGLKKLRVLIGGCEYGK</sequence>
<gene>
    <name evidence="8" type="ORF">J2Z35_000943</name>
</gene>
<dbReference type="InterPro" id="IPR013249">
    <property type="entry name" value="RNA_pol_sigma70_r4_t2"/>
</dbReference>
<dbReference type="InterPro" id="IPR036388">
    <property type="entry name" value="WH-like_DNA-bd_sf"/>
</dbReference>
<dbReference type="Pfam" id="PF04542">
    <property type="entry name" value="Sigma70_r2"/>
    <property type="match status" value="1"/>
</dbReference>
<evidence type="ECO:0000313" key="9">
    <source>
        <dbReference type="Proteomes" id="UP001314903"/>
    </source>
</evidence>
<evidence type="ECO:0000256" key="3">
    <source>
        <dbReference type="ARBA" id="ARBA00023082"/>
    </source>
</evidence>
<feature type="domain" description="RNA polymerase sigma factor 70 region 4 type 2" evidence="7">
    <location>
        <begin position="124"/>
        <end position="176"/>
    </location>
</feature>
<evidence type="ECO:0000256" key="5">
    <source>
        <dbReference type="ARBA" id="ARBA00023163"/>
    </source>
</evidence>
<dbReference type="RefSeq" id="WP_245330762.1">
    <property type="nucleotide sequence ID" value="NZ_JAGGLI010000008.1"/>
</dbReference>
<feature type="domain" description="RNA polymerase sigma-70 region 2" evidence="6">
    <location>
        <begin position="22"/>
        <end position="90"/>
    </location>
</feature>
<dbReference type="SUPFAM" id="SSF88659">
    <property type="entry name" value="Sigma3 and sigma4 domains of RNA polymerase sigma factors"/>
    <property type="match status" value="1"/>
</dbReference>
<keyword evidence="3" id="KW-0731">Sigma factor</keyword>
<dbReference type="Proteomes" id="UP001314903">
    <property type="component" value="Unassembled WGS sequence"/>
</dbReference>
<evidence type="ECO:0000256" key="2">
    <source>
        <dbReference type="ARBA" id="ARBA00023015"/>
    </source>
</evidence>
<evidence type="ECO:0000313" key="8">
    <source>
        <dbReference type="EMBL" id="MBP2027149.1"/>
    </source>
</evidence>
<dbReference type="InterPro" id="IPR007627">
    <property type="entry name" value="RNA_pol_sigma70_r2"/>
</dbReference>
<evidence type="ECO:0000256" key="4">
    <source>
        <dbReference type="ARBA" id="ARBA00023125"/>
    </source>
</evidence>
<dbReference type="PANTHER" id="PTHR43133">
    <property type="entry name" value="RNA POLYMERASE ECF-TYPE SIGMA FACTO"/>
    <property type="match status" value="1"/>
</dbReference>
<protein>
    <submittedName>
        <fullName evidence="8">RNA polymerase sigma-70 factor (ECF subfamily)</fullName>
    </submittedName>
</protein>
<dbReference type="Gene3D" id="1.10.1740.10">
    <property type="match status" value="1"/>
</dbReference>
<dbReference type="NCBIfam" id="TIGR02937">
    <property type="entry name" value="sigma70-ECF"/>
    <property type="match status" value="1"/>
</dbReference>
<name>A0ABS4KH92_9FIRM</name>
<comment type="similarity">
    <text evidence="1">Belongs to the sigma-70 factor family. ECF subfamily.</text>
</comment>
<evidence type="ECO:0000259" key="7">
    <source>
        <dbReference type="Pfam" id="PF08281"/>
    </source>
</evidence>
<dbReference type="InterPro" id="IPR013324">
    <property type="entry name" value="RNA_pol_sigma_r3/r4-like"/>
</dbReference>
<dbReference type="PANTHER" id="PTHR43133:SF8">
    <property type="entry name" value="RNA POLYMERASE SIGMA FACTOR HI_1459-RELATED"/>
    <property type="match status" value="1"/>
</dbReference>
<keyword evidence="2" id="KW-0805">Transcription regulation</keyword>
<proteinExistence type="inferred from homology"/>